<dbReference type="EMBL" id="GL379822">
    <property type="protein sequence ID" value="EGT48119.1"/>
    <property type="molecule type" value="Genomic_DNA"/>
</dbReference>
<reference evidence="3" key="1">
    <citation type="submission" date="2011-07" db="EMBL/GenBank/DDBJ databases">
        <authorList>
            <consortium name="Caenorhabditis brenneri Sequencing and Analysis Consortium"/>
            <person name="Wilson R.K."/>
        </authorList>
    </citation>
    <scope>NUCLEOTIDE SEQUENCE [LARGE SCALE GENOMIC DNA]</scope>
    <source>
        <strain evidence="3">PB2801</strain>
    </source>
</reference>
<dbReference type="OMA" id="FASCQTE"/>
<dbReference type="InParanoid" id="G0MZ37"/>
<feature type="compositionally biased region" description="Low complexity" evidence="1">
    <location>
        <begin position="175"/>
        <end position="186"/>
    </location>
</feature>
<evidence type="ECO:0000256" key="1">
    <source>
        <dbReference type="SAM" id="MobiDB-lite"/>
    </source>
</evidence>
<feature type="region of interest" description="Disordered" evidence="1">
    <location>
        <begin position="152"/>
        <end position="192"/>
    </location>
</feature>
<dbReference type="AlphaFoldDB" id="G0MZ37"/>
<dbReference type="HOGENOM" id="CLU_119205_0_0_1"/>
<proteinExistence type="predicted"/>
<sequence length="192" mass="21874">MSFNAPISISSIPSSGIQRVQKRSSDYSDVRKYTDYLIQGIRKPFALQSLLTMNCSIHVFASCQTEEVLYRMYTNVSEHQDLVDRLKEKLATLRKQETHRLENYEKPIDADSAHVPLESASIHVYKRQQEEKNQMEFNKLFSDALGATRSTQLESKPMRVDYSKYKITKRAKKNSTSSSSSSSSSSPNGSVF</sequence>
<accession>G0MZ37</accession>
<protein>
    <recommendedName>
        <fullName evidence="4">Y43F11A.1</fullName>
    </recommendedName>
</protein>
<dbReference type="eggNOG" id="ENOG502TIKX">
    <property type="taxonomic scope" value="Eukaryota"/>
</dbReference>
<dbReference type="OrthoDB" id="5842851at2759"/>
<name>G0MZ37_CAEBE</name>
<dbReference type="Proteomes" id="UP000008068">
    <property type="component" value="Unassembled WGS sequence"/>
</dbReference>
<dbReference type="FunCoup" id="G0MZ37">
    <property type="interactions" value="1048"/>
</dbReference>
<evidence type="ECO:0000313" key="2">
    <source>
        <dbReference type="EMBL" id="EGT48119.1"/>
    </source>
</evidence>
<keyword evidence="3" id="KW-1185">Reference proteome</keyword>
<gene>
    <name evidence="2" type="ORF">CAEBREN_20068</name>
</gene>
<evidence type="ECO:0008006" key="4">
    <source>
        <dbReference type="Google" id="ProtNLM"/>
    </source>
</evidence>
<evidence type="ECO:0000313" key="3">
    <source>
        <dbReference type="Proteomes" id="UP000008068"/>
    </source>
</evidence>
<organism evidence="3">
    <name type="scientific">Caenorhabditis brenneri</name>
    <name type="common">Nematode worm</name>
    <dbReference type="NCBI Taxonomy" id="135651"/>
    <lineage>
        <taxon>Eukaryota</taxon>
        <taxon>Metazoa</taxon>
        <taxon>Ecdysozoa</taxon>
        <taxon>Nematoda</taxon>
        <taxon>Chromadorea</taxon>
        <taxon>Rhabditida</taxon>
        <taxon>Rhabditina</taxon>
        <taxon>Rhabditomorpha</taxon>
        <taxon>Rhabditoidea</taxon>
        <taxon>Rhabditidae</taxon>
        <taxon>Peloderinae</taxon>
        <taxon>Caenorhabditis</taxon>
    </lineage>
</organism>